<feature type="domain" description="Peptidase M16 C-terminal" evidence="6">
    <location>
        <begin position="656"/>
        <end position="835"/>
    </location>
</feature>
<dbReference type="Pfam" id="PF05193">
    <property type="entry name" value="Peptidase_M16_C"/>
    <property type="match status" value="2"/>
</dbReference>
<evidence type="ECO:0000256" key="2">
    <source>
        <dbReference type="ARBA" id="ARBA00007261"/>
    </source>
</evidence>
<feature type="domain" description="Peptidase M16 C-terminal" evidence="6">
    <location>
        <begin position="200"/>
        <end position="375"/>
    </location>
</feature>
<dbReference type="GO" id="GO:0004222">
    <property type="term" value="F:metalloendopeptidase activity"/>
    <property type="evidence" value="ECO:0007669"/>
    <property type="project" value="InterPro"/>
</dbReference>
<evidence type="ECO:0000313" key="7">
    <source>
        <dbReference type="EMBL" id="RVT86109.1"/>
    </source>
</evidence>
<dbReference type="GO" id="GO:0046872">
    <property type="term" value="F:metal ion binding"/>
    <property type="evidence" value="ECO:0007669"/>
    <property type="project" value="InterPro"/>
</dbReference>
<dbReference type="Pfam" id="PF00675">
    <property type="entry name" value="Peptidase_M16"/>
    <property type="match status" value="1"/>
</dbReference>
<dbReference type="RefSeq" id="WP_127682607.1">
    <property type="nucleotide sequence ID" value="NZ_SACM01000002.1"/>
</dbReference>
<dbReference type="AlphaFoldDB" id="A0A437LL10"/>
<sequence length="910" mass="99195">MAHPILRALLGALSFSLLAAASAAPMAPVRTVEGISEYRLPNGLQVLLAPDASKPTTTVNVTYRVGSKHENYGETGMAHLLEHLIFKGTPKHPNVWAEFAKRGLAANGTTWFDRTNYYASFSANPDTLKWYLGWQADAMVNSFIAKKDLDTEMTVVRNEMEMGENSPGNIVFERLFATMFQWHNYAKSTIGARTDVENVDIGRLQAFYKLHYQPDNATLIVTGKFDPAQTLGWIQASFGPLKKPAKPRPKLYTLDPVQDGERSVTVRRTGGTPSATVAYHVPASSHPDYAAVELITTLMTEPPAGRLHKRLVEELKTASGVSGFSAALAEPSALLLGADAQPGGDPEALGKALLQVVEGVAAQPFTQAELDRAKTRWLNRWEKLFGDPQQVGTALSEAIASGDWRLFFLLRDRVKAATLADVNRVAAERLLPANRTLALYVPTDKPVRAPKPEAVDVAAQIQTFVPQAALASVAAFDTAPAAIERATQRVSLPNGARLVMLAKPTRGNQVHGTLTLRFGNLAALKGQRSTTDLLAALLDKGTTALDRQQLRDRLDALKMELGVRDSTAGVSLGWTTTREHAAEATALVLHLLREPRLDAATLEEVRAQFITGIDAMKSEPENIASNTLNRLRSAHPEGDPRNERTFEGTRADLQAVTLEGVKRAHASLYGPQALTLSLVGDFDAKAVQAAVEKGVANWTGALAHERLPQPFQDFPAADVRQATPDKQNATFLAAVSVPLNDMDPQYAALLLADYILGSNTDSRLWVRIREREGLSYGTWSYVDWNSFEAASTWVFGAIFAPQNRPRVEKALKEEFARALKDGFTAQELTNAKRALLNYRALGRAQDGGLAGSLAQQSYLGRTMARTAEVDAQIEAATLQQVNEALRRHLRLDALQIVWAGDFKDEATGAK</sequence>
<gene>
    <name evidence="7" type="ORF">EOD73_08695</name>
</gene>
<feature type="chain" id="PRO_5019362066" evidence="4">
    <location>
        <begin position="24"/>
        <end position="910"/>
    </location>
</feature>
<dbReference type="SUPFAM" id="SSF63411">
    <property type="entry name" value="LuxS/MPP-like metallohydrolase"/>
    <property type="match status" value="4"/>
</dbReference>
<accession>A0A437LL10</accession>
<keyword evidence="8" id="KW-1185">Reference proteome</keyword>
<dbReference type="InterPro" id="IPR007863">
    <property type="entry name" value="Peptidase_M16_C"/>
</dbReference>
<dbReference type="PANTHER" id="PTHR11851:SF49">
    <property type="entry name" value="MITOCHONDRIAL-PROCESSING PEPTIDASE SUBUNIT ALPHA"/>
    <property type="match status" value="1"/>
</dbReference>
<dbReference type="PANTHER" id="PTHR11851">
    <property type="entry name" value="METALLOPROTEASE"/>
    <property type="match status" value="1"/>
</dbReference>
<dbReference type="OrthoDB" id="9811314at2"/>
<evidence type="ECO:0000259" key="5">
    <source>
        <dbReference type="Pfam" id="PF00675"/>
    </source>
</evidence>
<dbReference type="GO" id="GO:0006508">
    <property type="term" value="P:proteolysis"/>
    <property type="evidence" value="ECO:0007669"/>
    <property type="project" value="InterPro"/>
</dbReference>
<comment type="caution">
    <text evidence="7">The sequence shown here is derived from an EMBL/GenBank/DDBJ whole genome shotgun (WGS) entry which is preliminary data.</text>
</comment>
<protein>
    <submittedName>
        <fullName evidence="7">Insulinase family protein</fullName>
    </submittedName>
</protein>
<dbReference type="PROSITE" id="PS00143">
    <property type="entry name" value="INSULINASE"/>
    <property type="match status" value="1"/>
</dbReference>
<dbReference type="InterPro" id="IPR011765">
    <property type="entry name" value="Pept_M16_N"/>
</dbReference>
<dbReference type="EMBL" id="SACM01000002">
    <property type="protein sequence ID" value="RVT86109.1"/>
    <property type="molecule type" value="Genomic_DNA"/>
</dbReference>
<dbReference type="Gene3D" id="3.30.830.10">
    <property type="entry name" value="Metalloenzyme, LuxS/M16 peptidase-like"/>
    <property type="match status" value="4"/>
</dbReference>
<evidence type="ECO:0000313" key="8">
    <source>
        <dbReference type="Proteomes" id="UP000288587"/>
    </source>
</evidence>
<reference evidence="7 8" key="1">
    <citation type="submission" date="2019-01" db="EMBL/GenBank/DDBJ databases">
        <authorList>
            <person name="Chen W.-M."/>
        </authorList>
    </citation>
    <scope>NUCLEOTIDE SEQUENCE [LARGE SCALE GENOMIC DNA]</scope>
    <source>
        <strain evidence="7 8">CCP-18</strain>
    </source>
</reference>
<name>A0A437LL10_9BURK</name>
<dbReference type="Proteomes" id="UP000288587">
    <property type="component" value="Unassembled WGS sequence"/>
</dbReference>
<feature type="domain" description="Peptidase M16 N-terminal" evidence="5">
    <location>
        <begin position="46"/>
        <end position="191"/>
    </location>
</feature>
<keyword evidence="4" id="KW-0732">Signal</keyword>
<comment type="similarity">
    <text evidence="2 3">Belongs to the peptidase M16 family.</text>
</comment>
<dbReference type="InterPro" id="IPR011249">
    <property type="entry name" value="Metalloenz_LuxS/M16"/>
</dbReference>
<dbReference type="InterPro" id="IPR001431">
    <property type="entry name" value="Pept_M16_Zn_BS"/>
</dbReference>
<dbReference type="InterPro" id="IPR050361">
    <property type="entry name" value="MPP/UQCRC_Complex"/>
</dbReference>
<evidence type="ECO:0000256" key="3">
    <source>
        <dbReference type="RuleBase" id="RU004447"/>
    </source>
</evidence>
<comment type="cofactor">
    <cofactor evidence="1">
        <name>Zn(2+)</name>
        <dbReference type="ChEBI" id="CHEBI:29105"/>
    </cofactor>
</comment>
<proteinExistence type="inferred from homology"/>
<evidence type="ECO:0000259" key="6">
    <source>
        <dbReference type="Pfam" id="PF05193"/>
    </source>
</evidence>
<evidence type="ECO:0000256" key="4">
    <source>
        <dbReference type="SAM" id="SignalP"/>
    </source>
</evidence>
<evidence type="ECO:0000256" key="1">
    <source>
        <dbReference type="ARBA" id="ARBA00001947"/>
    </source>
</evidence>
<feature type="signal peptide" evidence="4">
    <location>
        <begin position="1"/>
        <end position="23"/>
    </location>
</feature>
<organism evidence="7 8">
    <name type="scientific">Inhella crocodyli</name>
    <dbReference type="NCBI Taxonomy" id="2499851"/>
    <lineage>
        <taxon>Bacteria</taxon>
        <taxon>Pseudomonadati</taxon>
        <taxon>Pseudomonadota</taxon>
        <taxon>Betaproteobacteria</taxon>
        <taxon>Burkholderiales</taxon>
        <taxon>Sphaerotilaceae</taxon>
        <taxon>Inhella</taxon>
    </lineage>
</organism>